<sequence length="132" mass="14646">MERGEEVEAVHSWAPLERGLRFGCRRELRRICCCNRGVEPTLRRSRRGVEASSRNPGEAGERREAVIQPSGRDEEALAQPSDTGTDKPWRRRRLQRDGAGPEQGECAAPNSEDKEEVHAGASGLLWGRGDGL</sequence>
<keyword evidence="3" id="KW-1185">Reference proteome</keyword>
<name>A0AAV9RYE5_9TELE</name>
<dbReference type="Proteomes" id="UP001311232">
    <property type="component" value="Unassembled WGS sequence"/>
</dbReference>
<organism evidence="2 3">
    <name type="scientific">Crenichthys baileyi</name>
    <name type="common">White River springfish</name>
    <dbReference type="NCBI Taxonomy" id="28760"/>
    <lineage>
        <taxon>Eukaryota</taxon>
        <taxon>Metazoa</taxon>
        <taxon>Chordata</taxon>
        <taxon>Craniata</taxon>
        <taxon>Vertebrata</taxon>
        <taxon>Euteleostomi</taxon>
        <taxon>Actinopterygii</taxon>
        <taxon>Neopterygii</taxon>
        <taxon>Teleostei</taxon>
        <taxon>Neoteleostei</taxon>
        <taxon>Acanthomorphata</taxon>
        <taxon>Ovalentaria</taxon>
        <taxon>Atherinomorphae</taxon>
        <taxon>Cyprinodontiformes</taxon>
        <taxon>Goodeidae</taxon>
        <taxon>Crenichthys</taxon>
    </lineage>
</organism>
<accession>A0AAV9RYE5</accession>
<feature type="region of interest" description="Disordered" evidence="1">
    <location>
        <begin position="42"/>
        <end position="132"/>
    </location>
</feature>
<protein>
    <submittedName>
        <fullName evidence="2">Uncharacterized protein</fullName>
    </submittedName>
</protein>
<gene>
    <name evidence="2" type="ORF">CRENBAI_017152</name>
</gene>
<evidence type="ECO:0000313" key="2">
    <source>
        <dbReference type="EMBL" id="KAK5613727.1"/>
    </source>
</evidence>
<comment type="caution">
    <text evidence="2">The sequence shown here is derived from an EMBL/GenBank/DDBJ whole genome shotgun (WGS) entry which is preliminary data.</text>
</comment>
<reference evidence="2 3" key="1">
    <citation type="submission" date="2021-06" db="EMBL/GenBank/DDBJ databases">
        <authorList>
            <person name="Palmer J.M."/>
        </authorList>
    </citation>
    <scope>NUCLEOTIDE SEQUENCE [LARGE SCALE GENOMIC DNA]</scope>
    <source>
        <strain evidence="2 3">MEX-2019</strain>
        <tissue evidence="2">Muscle</tissue>
    </source>
</reference>
<evidence type="ECO:0000256" key="1">
    <source>
        <dbReference type="SAM" id="MobiDB-lite"/>
    </source>
</evidence>
<dbReference type="EMBL" id="JAHHUM010001192">
    <property type="protein sequence ID" value="KAK5613727.1"/>
    <property type="molecule type" value="Genomic_DNA"/>
</dbReference>
<feature type="compositionally biased region" description="Basic and acidic residues" evidence="1">
    <location>
        <begin position="59"/>
        <end position="75"/>
    </location>
</feature>
<evidence type="ECO:0000313" key="3">
    <source>
        <dbReference type="Proteomes" id="UP001311232"/>
    </source>
</evidence>
<proteinExistence type="predicted"/>
<dbReference type="AlphaFoldDB" id="A0AAV9RYE5"/>